<dbReference type="InterPro" id="IPR035897">
    <property type="entry name" value="Toll_tir_struct_dom_sf"/>
</dbReference>
<dbReference type="Gene3D" id="3.40.50.10140">
    <property type="entry name" value="Toll/interleukin-1 receptor homology (TIR) domain"/>
    <property type="match status" value="1"/>
</dbReference>
<dbReference type="GO" id="GO:0051246">
    <property type="term" value="P:regulation of protein metabolic process"/>
    <property type="evidence" value="ECO:0007669"/>
    <property type="project" value="UniProtKB-ARBA"/>
</dbReference>
<keyword evidence="3" id="KW-0075">B-cell activation</keyword>
<accession>A0AAV7VYA6</accession>
<keyword evidence="1" id="KW-0597">Phosphoprotein</keyword>
<feature type="non-terminal residue" evidence="9">
    <location>
        <position position="1"/>
    </location>
</feature>
<dbReference type="GO" id="GO:0051898">
    <property type="term" value="P:negative regulation of phosphatidylinositol 3-kinase/protein kinase B signal transduction"/>
    <property type="evidence" value="ECO:0007669"/>
    <property type="project" value="TreeGrafter"/>
</dbReference>
<protein>
    <recommendedName>
        <fullName evidence="7">B-cell scaffold protein with ankyrin repeats</fullName>
    </recommendedName>
</protein>
<comment type="caution">
    <text evidence="9">The sequence shown here is derived from an EMBL/GenBank/DDBJ whole genome shotgun (WGS) entry which is preliminary data.</text>
</comment>
<organism evidence="9 10">
    <name type="scientific">Pleurodeles waltl</name>
    <name type="common">Iberian ribbed newt</name>
    <dbReference type="NCBI Taxonomy" id="8319"/>
    <lineage>
        <taxon>Eukaryota</taxon>
        <taxon>Metazoa</taxon>
        <taxon>Chordata</taxon>
        <taxon>Craniata</taxon>
        <taxon>Vertebrata</taxon>
        <taxon>Euteleostomi</taxon>
        <taxon>Amphibia</taxon>
        <taxon>Batrachia</taxon>
        <taxon>Caudata</taxon>
        <taxon>Salamandroidea</taxon>
        <taxon>Salamandridae</taxon>
        <taxon>Pleurodelinae</taxon>
        <taxon>Pleurodeles</taxon>
    </lineage>
</organism>
<dbReference type="InterPro" id="IPR052446">
    <property type="entry name" value="B-cell_PI3K-Signaling_Adptrs"/>
</dbReference>
<evidence type="ECO:0000256" key="5">
    <source>
        <dbReference type="ARBA" id="ARBA00054773"/>
    </source>
</evidence>
<gene>
    <name evidence="9" type="ORF">NDU88_001672</name>
</gene>
<keyword evidence="2" id="KW-0677">Repeat</keyword>
<keyword evidence="10" id="KW-1185">Reference proteome</keyword>
<evidence type="ECO:0000256" key="7">
    <source>
        <dbReference type="ARBA" id="ARBA00069696"/>
    </source>
</evidence>
<dbReference type="AlphaFoldDB" id="A0AAV7VYA6"/>
<evidence type="ECO:0000313" key="10">
    <source>
        <dbReference type="Proteomes" id="UP001066276"/>
    </source>
</evidence>
<dbReference type="PANTHER" id="PTHR16267">
    <property type="entry name" value="BANK1/PIK3AP1 FAMILY MEMBER"/>
    <property type="match status" value="1"/>
</dbReference>
<reference evidence="9" key="1">
    <citation type="journal article" date="2022" name="bioRxiv">
        <title>Sequencing and chromosome-scale assembly of the giantPleurodeles waltlgenome.</title>
        <authorList>
            <person name="Brown T."/>
            <person name="Elewa A."/>
            <person name="Iarovenko S."/>
            <person name="Subramanian E."/>
            <person name="Araus A.J."/>
            <person name="Petzold A."/>
            <person name="Susuki M."/>
            <person name="Suzuki K.-i.T."/>
            <person name="Hayashi T."/>
            <person name="Toyoda A."/>
            <person name="Oliveira C."/>
            <person name="Osipova E."/>
            <person name="Leigh N.D."/>
            <person name="Simon A."/>
            <person name="Yun M.H."/>
        </authorList>
    </citation>
    <scope>NUCLEOTIDE SEQUENCE</scope>
    <source>
        <strain evidence="9">20211129_DDA</strain>
        <tissue evidence="9">Liver</tissue>
    </source>
</reference>
<evidence type="ECO:0000259" key="8">
    <source>
        <dbReference type="Pfam" id="PF18567"/>
    </source>
</evidence>
<dbReference type="EMBL" id="JANPWB010000002">
    <property type="protein sequence ID" value="KAJ1206263.1"/>
    <property type="molecule type" value="Genomic_DNA"/>
</dbReference>
<dbReference type="InterPro" id="IPR041340">
    <property type="entry name" value="PIK3AP1_TIR"/>
</dbReference>
<evidence type="ECO:0000256" key="2">
    <source>
        <dbReference type="ARBA" id="ARBA00022737"/>
    </source>
</evidence>
<sequence>NLDDLLVIYEEEAEDWAAYMRSIFQNDQPEKVLLYNLEESTIEHLPALSCYRCKLLILSQALLDLLDEMKMTFLVRLLHPPDNVVILLCGVENSDALYELVPIQRACHELFADQDAEDYFSVISQVIYQRYVPADSYIAYEEFVTPDDSEEKEEPSWDIPANSPSTEMEKISVLVLPKRMSCE</sequence>
<dbReference type="GO" id="GO:0050869">
    <property type="term" value="P:negative regulation of B cell activation"/>
    <property type="evidence" value="ECO:0007669"/>
    <property type="project" value="TreeGrafter"/>
</dbReference>
<dbReference type="FunFam" id="3.40.50.10140:FF:000017">
    <property type="entry name" value="B cell scaffold protein with ankyrin repeats 1"/>
    <property type="match status" value="1"/>
</dbReference>
<dbReference type="GO" id="GO:0007165">
    <property type="term" value="P:signal transduction"/>
    <property type="evidence" value="ECO:0007669"/>
    <property type="project" value="UniProtKB-ARBA"/>
</dbReference>
<comment type="function">
    <text evidence="5">Involved in B-cell receptor (BCR)-induced Ca(2+) mobilization from intracellular stores. Promotes Lyn-mediated phosphorylation of IP3 receptors 1 and 2.</text>
</comment>
<evidence type="ECO:0000256" key="6">
    <source>
        <dbReference type="ARBA" id="ARBA00065779"/>
    </source>
</evidence>
<dbReference type="GO" id="GO:0042113">
    <property type="term" value="P:B cell activation"/>
    <property type="evidence" value="ECO:0007669"/>
    <property type="project" value="UniProtKB-KW"/>
</dbReference>
<dbReference type="GO" id="GO:0005102">
    <property type="term" value="F:signaling receptor binding"/>
    <property type="evidence" value="ECO:0007669"/>
    <property type="project" value="TreeGrafter"/>
</dbReference>
<evidence type="ECO:0000313" key="9">
    <source>
        <dbReference type="EMBL" id="KAJ1206263.1"/>
    </source>
</evidence>
<proteinExistence type="predicted"/>
<feature type="domain" description="PIK3AP1 Toll/interleukin-1 receptor" evidence="8">
    <location>
        <begin position="4"/>
        <end position="127"/>
    </location>
</feature>
<evidence type="ECO:0000256" key="1">
    <source>
        <dbReference type="ARBA" id="ARBA00022553"/>
    </source>
</evidence>
<evidence type="ECO:0000256" key="3">
    <source>
        <dbReference type="ARBA" id="ARBA00022936"/>
    </source>
</evidence>
<dbReference type="PANTHER" id="PTHR16267:SF13">
    <property type="entry name" value="B-CELL SCAFFOLD PROTEIN WITH ANKYRIN REPEATS"/>
    <property type="match status" value="1"/>
</dbReference>
<evidence type="ECO:0000256" key="4">
    <source>
        <dbReference type="ARBA" id="ARBA00023043"/>
    </source>
</evidence>
<keyword evidence="4" id="KW-0040">ANK repeat</keyword>
<comment type="subunit">
    <text evidence="6">Interacts with LYN, ITPR1 and ITPR2.</text>
</comment>
<feature type="non-terminal residue" evidence="9">
    <location>
        <position position="183"/>
    </location>
</feature>
<dbReference type="GO" id="GO:1990782">
    <property type="term" value="F:protein tyrosine kinase binding"/>
    <property type="evidence" value="ECO:0007669"/>
    <property type="project" value="TreeGrafter"/>
</dbReference>
<name>A0AAV7VYA6_PLEWA</name>
<dbReference type="Pfam" id="PF18567">
    <property type="entry name" value="TIR_3"/>
    <property type="match status" value="1"/>
</dbReference>
<dbReference type="Proteomes" id="UP001066276">
    <property type="component" value="Chromosome 1_2"/>
</dbReference>